<protein>
    <recommendedName>
        <fullName evidence="3">Tetratricopeptide repeat protein</fullName>
    </recommendedName>
</protein>
<organism evidence="1 2">
    <name type="scientific">Candidatus Pullichristensenella stercorigallinarum</name>
    <dbReference type="NCBI Taxonomy" id="2840909"/>
    <lineage>
        <taxon>Bacteria</taxon>
        <taxon>Bacillati</taxon>
        <taxon>Bacillota</taxon>
        <taxon>Clostridia</taxon>
        <taxon>Candidatus Pullichristensenella</taxon>
    </lineage>
</organism>
<dbReference type="EMBL" id="DVFZ01000097">
    <property type="protein sequence ID" value="HIQ83402.1"/>
    <property type="molecule type" value="Genomic_DNA"/>
</dbReference>
<evidence type="ECO:0000313" key="1">
    <source>
        <dbReference type="EMBL" id="HIQ83402.1"/>
    </source>
</evidence>
<evidence type="ECO:0008006" key="3">
    <source>
        <dbReference type="Google" id="ProtNLM"/>
    </source>
</evidence>
<sequence>MNFDPKVVPFDRSAAYVHHRAMKNRRDNNVVDALELLRRAVEHSPDNDEYKLDLAGLLSEMGCLSQSNRLLLDMLSEGKGPSECYYGLALNLLSASDISGARQALRRYHGADPRGTYAMDARRIYDELQLYEMFSLPVGRKSRRAACLDDLACTRMKEEEYTRAARLFKRSLEIEDRDEVRALYATALELCGRRRAALKEMRAAAEPERAGVRTLCIAAQFYQMVRMPRKSRQAALRAVRLHPDGLEMRMLIHTLGELGLHREAGECARLAMQETPYDRQLLHIRAVSLLRTGGSEGQAARFWERIARIDPEDTVAAYYVQAASEGRLHGEEIGYAYQVPRQEAVARLGYVADVLARCNGDLETPWREDARFRAMLQWCLTVENVQFRRAAVTALAALDDPEAESTLREVFTRPEISYEMKFNAMVLLRLRGVDLAHALPPSIDECDGLLPDADTLLPALPIGLRQACRYAAEVLEDDYGLSVLPALALTMLRAHGCRTLVPCTRRRIPAYAAALSYCYLSMRGEKPSFRALCRQFGSPFRTTVFYAARIAEALEEKPDDKAD</sequence>
<reference evidence="1" key="2">
    <citation type="journal article" date="2021" name="PeerJ">
        <title>Extensive microbial diversity within the chicken gut microbiome revealed by metagenomics and culture.</title>
        <authorList>
            <person name="Gilroy R."/>
            <person name="Ravi A."/>
            <person name="Getino M."/>
            <person name="Pursley I."/>
            <person name="Horton D.L."/>
            <person name="Alikhan N.F."/>
            <person name="Baker D."/>
            <person name="Gharbi K."/>
            <person name="Hall N."/>
            <person name="Watson M."/>
            <person name="Adriaenssens E.M."/>
            <person name="Foster-Nyarko E."/>
            <person name="Jarju S."/>
            <person name="Secka A."/>
            <person name="Antonio M."/>
            <person name="Oren A."/>
            <person name="Chaudhuri R.R."/>
            <person name="La Ragione R."/>
            <person name="Hildebrand F."/>
            <person name="Pallen M.J."/>
        </authorList>
    </citation>
    <scope>NUCLEOTIDE SEQUENCE</scope>
    <source>
        <strain evidence="1">ChiSjej6B24-2974</strain>
    </source>
</reference>
<dbReference type="AlphaFoldDB" id="A0A9D0ZNC9"/>
<evidence type="ECO:0000313" key="2">
    <source>
        <dbReference type="Proteomes" id="UP000824260"/>
    </source>
</evidence>
<proteinExistence type="predicted"/>
<comment type="caution">
    <text evidence="1">The sequence shown here is derived from an EMBL/GenBank/DDBJ whole genome shotgun (WGS) entry which is preliminary data.</text>
</comment>
<reference evidence="1" key="1">
    <citation type="submission" date="2020-10" db="EMBL/GenBank/DDBJ databases">
        <authorList>
            <person name="Gilroy R."/>
        </authorList>
    </citation>
    <scope>NUCLEOTIDE SEQUENCE</scope>
    <source>
        <strain evidence="1">ChiSjej6B24-2974</strain>
    </source>
</reference>
<dbReference type="Proteomes" id="UP000824260">
    <property type="component" value="Unassembled WGS sequence"/>
</dbReference>
<accession>A0A9D0ZNC9</accession>
<gene>
    <name evidence="1" type="ORF">IAA52_09920</name>
</gene>
<dbReference type="SUPFAM" id="SSF48452">
    <property type="entry name" value="TPR-like"/>
    <property type="match status" value="2"/>
</dbReference>
<dbReference type="InterPro" id="IPR011990">
    <property type="entry name" value="TPR-like_helical_dom_sf"/>
</dbReference>
<name>A0A9D0ZNC9_9FIRM</name>
<dbReference type="Gene3D" id="1.25.40.10">
    <property type="entry name" value="Tetratricopeptide repeat domain"/>
    <property type="match status" value="2"/>
</dbReference>